<evidence type="ECO:0000313" key="2">
    <source>
        <dbReference type="EMBL" id="KAA6376964.1"/>
    </source>
</evidence>
<dbReference type="EMBL" id="SNRW01010150">
    <property type="protein sequence ID" value="KAA6376964.1"/>
    <property type="molecule type" value="Genomic_DNA"/>
</dbReference>
<accession>A0A5J4V375</accession>
<gene>
    <name evidence="2" type="ORF">EZS28_027510</name>
</gene>
<protein>
    <submittedName>
        <fullName evidence="2">Uncharacterized protein</fullName>
    </submittedName>
</protein>
<feature type="region of interest" description="Disordered" evidence="1">
    <location>
        <begin position="111"/>
        <end position="142"/>
    </location>
</feature>
<sequence>MKAFEQQDIEYPGYDIEEERIDEQRGKIIPTKEEISIQSVLLLLDDYQYKSILSESEPDKQSNKQSNTHSHSNTNIQSYTNIDSNTISISFIQDNAPFLFLGNDIINKNTSQSQRSEDDIKGGINKQGKLGSWSKRDNKDGTSPLLEEINLESVLNEEFDTIEREWKDIMLKKEKKNDKKNSQKKQNKEKIIIPQKYQLNECEIGSCDLEDYVALDDVVEELANSILIGIANDVLVKPKNRGKTIIKQEDPWTDLDVIGKLYAQNVMTKSN</sequence>
<dbReference type="AlphaFoldDB" id="A0A5J4V375"/>
<evidence type="ECO:0000313" key="3">
    <source>
        <dbReference type="Proteomes" id="UP000324800"/>
    </source>
</evidence>
<comment type="caution">
    <text evidence="2">The sequence shown here is derived from an EMBL/GenBank/DDBJ whole genome shotgun (WGS) entry which is preliminary data.</text>
</comment>
<name>A0A5J4V375_9EUKA</name>
<feature type="region of interest" description="Disordered" evidence="1">
    <location>
        <begin position="55"/>
        <end position="77"/>
    </location>
</feature>
<proteinExistence type="predicted"/>
<reference evidence="2 3" key="1">
    <citation type="submission" date="2019-03" db="EMBL/GenBank/DDBJ databases">
        <title>Single cell metagenomics reveals metabolic interactions within the superorganism composed of flagellate Streblomastix strix and complex community of Bacteroidetes bacteria on its surface.</title>
        <authorList>
            <person name="Treitli S.C."/>
            <person name="Kolisko M."/>
            <person name="Husnik F."/>
            <person name="Keeling P."/>
            <person name="Hampl V."/>
        </authorList>
    </citation>
    <scope>NUCLEOTIDE SEQUENCE [LARGE SCALE GENOMIC DNA]</scope>
    <source>
        <strain evidence="2">ST1C</strain>
    </source>
</reference>
<feature type="compositionally biased region" description="Polar residues" evidence="1">
    <location>
        <begin position="63"/>
        <end position="77"/>
    </location>
</feature>
<organism evidence="2 3">
    <name type="scientific">Streblomastix strix</name>
    <dbReference type="NCBI Taxonomy" id="222440"/>
    <lineage>
        <taxon>Eukaryota</taxon>
        <taxon>Metamonada</taxon>
        <taxon>Preaxostyla</taxon>
        <taxon>Oxymonadida</taxon>
        <taxon>Streblomastigidae</taxon>
        <taxon>Streblomastix</taxon>
    </lineage>
</organism>
<evidence type="ECO:0000256" key="1">
    <source>
        <dbReference type="SAM" id="MobiDB-lite"/>
    </source>
</evidence>
<dbReference type="Proteomes" id="UP000324800">
    <property type="component" value="Unassembled WGS sequence"/>
</dbReference>